<evidence type="ECO:0000313" key="2">
    <source>
        <dbReference type="EMBL" id="WWX25543.1"/>
    </source>
</evidence>
<dbReference type="PANTHER" id="PTHR33531">
    <property type="entry name" value="RUBRERYTHRIN SUBFAMILY"/>
    <property type="match status" value="1"/>
</dbReference>
<keyword evidence="3" id="KW-1185">Reference proteome</keyword>
<feature type="domain" description="Rubrerythrin diiron-binding" evidence="1">
    <location>
        <begin position="12"/>
        <end position="151"/>
    </location>
</feature>
<accession>A0ABZ2J5I1</accession>
<dbReference type="SUPFAM" id="SSF47240">
    <property type="entry name" value="Ferritin-like"/>
    <property type="match status" value="1"/>
</dbReference>
<sequence length="178" mass="20095">MEISEEQSRMLEAISTAIEMEIDGKECYLAAGRDSGNEAGRELLLSLAEEEDAHRRHFEALYNKISQGHDWPAIDFQSERSRRIRTDLNAACQALGMTVAGSDSEKDAVQAAIEKEKQSYTFYNAHAAKAVYESEKQFYTTLANEEWQHELALVDYHEYLSDPAGWFVNTEHPSLDGG</sequence>
<organism evidence="2 3">
    <name type="scientific">Candidatus Dehalogenimonas loeffleri</name>
    <dbReference type="NCBI Taxonomy" id="3127115"/>
    <lineage>
        <taxon>Bacteria</taxon>
        <taxon>Bacillati</taxon>
        <taxon>Chloroflexota</taxon>
        <taxon>Dehalococcoidia</taxon>
        <taxon>Dehalococcoidales</taxon>
        <taxon>Dehalococcoidaceae</taxon>
        <taxon>Dehalogenimonas</taxon>
    </lineage>
</organism>
<dbReference type="Pfam" id="PF02915">
    <property type="entry name" value="Rubrerythrin"/>
    <property type="match status" value="1"/>
</dbReference>
<dbReference type="CDD" id="cd01045">
    <property type="entry name" value="Ferritin_like_AB"/>
    <property type="match status" value="1"/>
</dbReference>
<dbReference type="Gene3D" id="1.20.1260.10">
    <property type="match status" value="1"/>
</dbReference>
<dbReference type="RefSeq" id="WP_338737800.1">
    <property type="nucleotide sequence ID" value="NZ_CP146612.1"/>
</dbReference>
<dbReference type="Proteomes" id="UP001375370">
    <property type="component" value="Chromosome"/>
</dbReference>
<protein>
    <submittedName>
        <fullName evidence="2">Ferritin family protein</fullName>
    </submittedName>
</protein>
<dbReference type="InterPro" id="IPR012347">
    <property type="entry name" value="Ferritin-like"/>
</dbReference>
<dbReference type="InterPro" id="IPR009078">
    <property type="entry name" value="Ferritin-like_SF"/>
</dbReference>
<dbReference type="InterPro" id="IPR003251">
    <property type="entry name" value="Rr_diiron-bd_dom"/>
</dbReference>
<name>A0ABZ2J5I1_9CHLR</name>
<dbReference type="PANTHER" id="PTHR33531:SF7">
    <property type="entry name" value="HYPOTHETICAL MEMBRANE PROTEIN, CONSERVED"/>
    <property type="match status" value="1"/>
</dbReference>
<reference evidence="2 3" key="1">
    <citation type="submission" date="2024-03" db="EMBL/GenBank/DDBJ databases">
        <title>A Dehalogenimonas Isolated from Estuarine Sediments Dihaloeliminates Chlorinated Alkanes.</title>
        <authorList>
            <person name="Yang Y."/>
            <person name="Wang H."/>
        </authorList>
    </citation>
    <scope>NUCLEOTIDE SEQUENCE [LARGE SCALE GENOMIC DNA]</scope>
    <source>
        <strain evidence="2 3">W</strain>
    </source>
</reference>
<proteinExistence type="predicted"/>
<gene>
    <name evidence="2" type="ORF">V8247_00815</name>
</gene>
<dbReference type="EMBL" id="CP146612">
    <property type="protein sequence ID" value="WWX25543.1"/>
    <property type="molecule type" value="Genomic_DNA"/>
</dbReference>
<evidence type="ECO:0000259" key="1">
    <source>
        <dbReference type="Pfam" id="PF02915"/>
    </source>
</evidence>
<evidence type="ECO:0000313" key="3">
    <source>
        <dbReference type="Proteomes" id="UP001375370"/>
    </source>
</evidence>